<keyword evidence="3" id="KW-0479">Metal-binding</keyword>
<keyword evidence="6 9" id="KW-0378">Hydrolase</keyword>
<protein>
    <recommendedName>
        <fullName evidence="9">Ubiquitin thioesterase OTU</fullName>
        <ecNumber evidence="9">3.4.19.12</ecNumber>
    </recommendedName>
</protein>
<proteinExistence type="predicted"/>
<dbReference type="CDD" id="cd22745">
    <property type="entry name" value="OTU_OTU1"/>
    <property type="match status" value="1"/>
</dbReference>
<evidence type="ECO:0000259" key="11">
    <source>
        <dbReference type="PROSITE" id="PS50802"/>
    </source>
</evidence>
<dbReference type="GO" id="GO:0005634">
    <property type="term" value="C:nucleus"/>
    <property type="evidence" value="ECO:0007669"/>
    <property type="project" value="TreeGrafter"/>
</dbReference>
<feature type="region of interest" description="Disordered" evidence="10">
    <location>
        <begin position="75"/>
        <end position="121"/>
    </location>
</feature>
<dbReference type="SUPFAM" id="SSF54001">
    <property type="entry name" value="Cysteine proteinases"/>
    <property type="match status" value="1"/>
</dbReference>
<dbReference type="Gene3D" id="3.10.20.90">
    <property type="entry name" value="Phosphatidylinositol 3-kinase Catalytic Subunit, Chain A, domain 1"/>
    <property type="match status" value="1"/>
</dbReference>
<dbReference type="PANTHER" id="PTHR13312:SF0">
    <property type="entry name" value="UBIQUITIN THIOESTERASE OTU1"/>
    <property type="match status" value="1"/>
</dbReference>
<dbReference type="EMBL" id="KV417563">
    <property type="protein sequence ID" value="KZP19562.1"/>
    <property type="molecule type" value="Genomic_DNA"/>
</dbReference>
<keyword evidence="5 9" id="KW-0833">Ubl conjugation pathway</keyword>
<dbReference type="Pfam" id="PF21403">
    <property type="entry name" value="OTU1_UBXL"/>
    <property type="match status" value="1"/>
</dbReference>
<evidence type="ECO:0000256" key="8">
    <source>
        <dbReference type="ARBA" id="ARBA00022833"/>
    </source>
</evidence>
<sequence length="343" mass="36798">MAPIRLRHPGGVATIQVDMEKSTVQDLQQEIYTVSKILPSMQDLKSGYPPRPLTIVPELLLASLGLRAGDQIIVGQKPGVPQPSSPAPKASQTATQTAARGASDVSSNPVTSTPRSNNIEPDAVRAEGGFLIHRIVPDDNSCLFSSIALIFEQDIGKASAIRQIVADGIRKDMVTYSEAILGCALPSSRPRDEYIATILKPASWGGAIELSVLSAHYKTEISSIDVETGRVDRFEPSSGNESGSRCILIYSGIHYDAATLSPIKDAPADFHQTVFPIMTAEKSDPMLVAGQRLADILRKKKAFTNTATFDLKCEDCGQGLVGEKGAQAHAQETGHVRFGEYTN</sequence>
<dbReference type="InterPro" id="IPR003323">
    <property type="entry name" value="OTU_dom"/>
</dbReference>
<keyword evidence="13" id="KW-1185">Reference proteome</keyword>
<dbReference type="EC" id="3.4.19.12" evidence="9"/>
<dbReference type="Pfam" id="PF24560">
    <property type="entry name" value="zf-C2H2_OTU1_C"/>
    <property type="match status" value="1"/>
</dbReference>
<feature type="compositionally biased region" description="Polar residues" evidence="10">
    <location>
        <begin position="104"/>
        <end position="119"/>
    </location>
</feature>
<evidence type="ECO:0000256" key="4">
    <source>
        <dbReference type="ARBA" id="ARBA00022771"/>
    </source>
</evidence>
<evidence type="ECO:0000256" key="9">
    <source>
        <dbReference type="RuleBase" id="RU367104"/>
    </source>
</evidence>
<dbReference type="PANTHER" id="PTHR13312">
    <property type="entry name" value="HIV-INDUCED PROTEIN-7-LIKE PROTEASE"/>
    <property type="match status" value="1"/>
</dbReference>
<comment type="subcellular location">
    <subcellularLocation>
        <location evidence="9">Cytoplasm</location>
    </subcellularLocation>
</comment>
<evidence type="ECO:0000313" key="12">
    <source>
        <dbReference type="EMBL" id="KZP19562.1"/>
    </source>
</evidence>
<accession>A0A166I8N7</accession>
<dbReference type="OrthoDB" id="65596at2759"/>
<dbReference type="GO" id="GO:0008270">
    <property type="term" value="F:zinc ion binding"/>
    <property type="evidence" value="ECO:0007669"/>
    <property type="project" value="UniProtKB-KW"/>
</dbReference>
<dbReference type="InterPro" id="IPR038765">
    <property type="entry name" value="Papain-like_cys_pep_sf"/>
</dbReference>
<evidence type="ECO:0000256" key="5">
    <source>
        <dbReference type="ARBA" id="ARBA00022786"/>
    </source>
</evidence>
<organism evidence="12 13">
    <name type="scientific">Athelia psychrophila</name>
    <dbReference type="NCBI Taxonomy" id="1759441"/>
    <lineage>
        <taxon>Eukaryota</taxon>
        <taxon>Fungi</taxon>
        <taxon>Dikarya</taxon>
        <taxon>Basidiomycota</taxon>
        <taxon>Agaricomycotina</taxon>
        <taxon>Agaricomycetes</taxon>
        <taxon>Agaricomycetidae</taxon>
        <taxon>Atheliales</taxon>
        <taxon>Atheliaceae</taxon>
        <taxon>Athelia</taxon>
    </lineage>
</organism>
<comment type="function">
    <text evidence="9">Hydrolase that can remove conjugated ubiquitin from proteins and may therefore play an important regulatory role at the level of protein turnover by preventing degradation.</text>
</comment>
<dbReference type="GO" id="GO:0030968">
    <property type="term" value="P:endoplasmic reticulum unfolded protein response"/>
    <property type="evidence" value="ECO:0007669"/>
    <property type="project" value="TreeGrafter"/>
</dbReference>
<dbReference type="GO" id="GO:0016579">
    <property type="term" value="P:protein deubiquitination"/>
    <property type="evidence" value="ECO:0007669"/>
    <property type="project" value="TreeGrafter"/>
</dbReference>
<dbReference type="GO" id="GO:0036503">
    <property type="term" value="P:ERAD pathway"/>
    <property type="evidence" value="ECO:0007669"/>
    <property type="project" value="TreeGrafter"/>
</dbReference>
<dbReference type="InterPro" id="IPR057766">
    <property type="entry name" value="Znf-C2H2_OTU1-like_C"/>
</dbReference>
<dbReference type="CDD" id="cd17059">
    <property type="entry name" value="Ubl_OTU1"/>
    <property type="match status" value="1"/>
</dbReference>
<keyword evidence="8" id="KW-0862">Zinc</keyword>
<feature type="domain" description="OTU" evidence="11">
    <location>
        <begin position="131"/>
        <end position="261"/>
    </location>
</feature>
<dbReference type="GO" id="GO:0004843">
    <property type="term" value="F:cysteine-type deubiquitinase activity"/>
    <property type="evidence" value="ECO:0007669"/>
    <property type="project" value="UniProtKB-UniRule"/>
</dbReference>
<keyword evidence="4" id="KW-0863">Zinc-finger</keyword>
<reference evidence="12 13" key="1">
    <citation type="journal article" date="2016" name="Mol. Biol. Evol.">
        <title>Comparative Genomics of Early-Diverging Mushroom-Forming Fungi Provides Insights into the Origins of Lignocellulose Decay Capabilities.</title>
        <authorList>
            <person name="Nagy L.G."/>
            <person name="Riley R."/>
            <person name="Tritt A."/>
            <person name="Adam C."/>
            <person name="Daum C."/>
            <person name="Floudas D."/>
            <person name="Sun H."/>
            <person name="Yadav J.S."/>
            <person name="Pangilinan J."/>
            <person name="Larsson K.H."/>
            <person name="Matsuura K."/>
            <person name="Barry K."/>
            <person name="Labutti K."/>
            <person name="Kuo R."/>
            <person name="Ohm R.A."/>
            <person name="Bhattacharya S.S."/>
            <person name="Shirouzu T."/>
            <person name="Yoshinaga Y."/>
            <person name="Martin F.M."/>
            <person name="Grigoriev I.V."/>
            <person name="Hibbett D.S."/>
        </authorList>
    </citation>
    <scope>NUCLEOTIDE SEQUENCE [LARGE SCALE GENOMIC DNA]</scope>
    <source>
        <strain evidence="12 13">CBS 109695</strain>
    </source>
</reference>
<gene>
    <name evidence="12" type="ORF">FIBSPDRAFT_743717</name>
</gene>
<keyword evidence="2" id="KW-0645">Protease</keyword>
<evidence type="ECO:0000313" key="13">
    <source>
        <dbReference type="Proteomes" id="UP000076532"/>
    </source>
</evidence>
<evidence type="ECO:0000256" key="3">
    <source>
        <dbReference type="ARBA" id="ARBA00022723"/>
    </source>
</evidence>
<name>A0A166I8N7_9AGAM</name>
<evidence type="ECO:0000256" key="1">
    <source>
        <dbReference type="ARBA" id="ARBA00000707"/>
    </source>
</evidence>
<dbReference type="PROSITE" id="PS50802">
    <property type="entry name" value="OTU"/>
    <property type="match status" value="1"/>
</dbReference>
<evidence type="ECO:0000256" key="6">
    <source>
        <dbReference type="ARBA" id="ARBA00022801"/>
    </source>
</evidence>
<dbReference type="Proteomes" id="UP000076532">
    <property type="component" value="Unassembled WGS sequence"/>
</dbReference>
<dbReference type="GO" id="GO:0005829">
    <property type="term" value="C:cytosol"/>
    <property type="evidence" value="ECO:0007669"/>
    <property type="project" value="TreeGrafter"/>
</dbReference>
<keyword evidence="9" id="KW-0963">Cytoplasm</keyword>
<dbReference type="InterPro" id="IPR048857">
    <property type="entry name" value="OTU1_Ubl"/>
</dbReference>
<dbReference type="Gene3D" id="3.90.70.80">
    <property type="match status" value="1"/>
</dbReference>
<keyword evidence="7 9" id="KW-0788">Thiol protease</keyword>
<comment type="catalytic activity">
    <reaction evidence="1 9">
        <text>Thiol-dependent hydrolysis of ester, thioester, amide, peptide and isopeptide bonds formed by the C-terminal Gly of ubiquitin (a 76-residue protein attached to proteins as an intracellular targeting signal).</text>
        <dbReference type="EC" id="3.4.19.12"/>
    </reaction>
</comment>
<evidence type="ECO:0000256" key="7">
    <source>
        <dbReference type="ARBA" id="ARBA00022807"/>
    </source>
</evidence>
<evidence type="ECO:0000256" key="10">
    <source>
        <dbReference type="SAM" id="MobiDB-lite"/>
    </source>
</evidence>
<dbReference type="Pfam" id="PF02338">
    <property type="entry name" value="OTU"/>
    <property type="match status" value="1"/>
</dbReference>
<dbReference type="STRING" id="436010.A0A166I8N7"/>
<evidence type="ECO:0000256" key="2">
    <source>
        <dbReference type="ARBA" id="ARBA00022670"/>
    </source>
</evidence>
<dbReference type="AlphaFoldDB" id="A0A166I8N7"/>